<reference evidence="3" key="1">
    <citation type="journal article" date="2019" name="Int. J. Syst. Evol. Microbiol.">
        <title>The Global Catalogue of Microorganisms (GCM) 10K type strain sequencing project: providing services to taxonomists for standard genome sequencing and annotation.</title>
        <authorList>
            <consortium name="The Broad Institute Genomics Platform"/>
            <consortium name="The Broad Institute Genome Sequencing Center for Infectious Disease"/>
            <person name="Wu L."/>
            <person name="Ma J."/>
        </authorList>
    </citation>
    <scope>NUCLEOTIDE SEQUENCE [LARGE SCALE GENOMIC DNA]</scope>
    <source>
        <strain evidence="3">KCTC 42498</strain>
    </source>
</reference>
<name>A0ABW5IR36_9BACT</name>
<keyword evidence="1" id="KW-0472">Membrane</keyword>
<feature type="transmembrane region" description="Helical" evidence="1">
    <location>
        <begin position="21"/>
        <end position="46"/>
    </location>
</feature>
<evidence type="ECO:0000256" key="1">
    <source>
        <dbReference type="SAM" id="Phobius"/>
    </source>
</evidence>
<dbReference type="RefSeq" id="WP_377511273.1">
    <property type="nucleotide sequence ID" value="NZ_JBHULU010000022.1"/>
</dbReference>
<protein>
    <recommendedName>
        <fullName evidence="4">DUF1440 domain-containing protein</fullName>
    </recommendedName>
</protein>
<evidence type="ECO:0008006" key="4">
    <source>
        <dbReference type="Google" id="ProtNLM"/>
    </source>
</evidence>
<evidence type="ECO:0000313" key="2">
    <source>
        <dbReference type="EMBL" id="MFD2515783.1"/>
    </source>
</evidence>
<dbReference type="Proteomes" id="UP001597544">
    <property type="component" value="Unassembled WGS sequence"/>
</dbReference>
<sequence length="173" mass="18621">MKKKNSKRKENDQEVNSNIARMAAGIGIGIVAGLVGTAVMTAAQMIEMQYSGRKPSNTPYKAIKKTFGIEAQSEEDQELITNQSHIAYGTTWGIPRGVMAVFGADGVAGTSVHFGAVWGTELTMLPAMDVVEPVTTWGPKAIAENAMFHAVYAIATEFTADALTRWLHASFVK</sequence>
<dbReference type="EMBL" id="JBHULU010000022">
    <property type="protein sequence ID" value="MFD2515783.1"/>
    <property type="molecule type" value="Genomic_DNA"/>
</dbReference>
<proteinExistence type="predicted"/>
<accession>A0ABW5IR36</accession>
<gene>
    <name evidence="2" type="ORF">ACFSRY_18065</name>
</gene>
<organism evidence="2 3">
    <name type="scientific">Pontibacter locisalis</name>
    <dbReference type="NCBI Taxonomy" id="1719035"/>
    <lineage>
        <taxon>Bacteria</taxon>
        <taxon>Pseudomonadati</taxon>
        <taxon>Bacteroidota</taxon>
        <taxon>Cytophagia</taxon>
        <taxon>Cytophagales</taxon>
        <taxon>Hymenobacteraceae</taxon>
        <taxon>Pontibacter</taxon>
    </lineage>
</organism>
<keyword evidence="1" id="KW-0812">Transmembrane</keyword>
<keyword evidence="1" id="KW-1133">Transmembrane helix</keyword>
<keyword evidence="3" id="KW-1185">Reference proteome</keyword>
<comment type="caution">
    <text evidence="2">The sequence shown here is derived from an EMBL/GenBank/DDBJ whole genome shotgun (WGS) entry which is preliminary data.</text>
</comment>
<evidence type="ECO:0000313" key="3">
    <source>
        <dbReference type="Proteomes" id="UP001597544"/>
    </source>
</evidence>